<evidence type="ECO:0000256" key="3">
    <source>
        <dbReference type="ARBA" id="ARBA00023125"/>
    </source>
</evidence>
<proteinExistence type="predicted"/>
<organism evidence="7 8">
    <name type="scientific">Talaromyces atroroseus</name>
    <dbReference type="NCBI Taxonomy" id="1441469"/>
    <lineage>
        <taxon>Eukaryota</taxon>
        <taxon>Fungi</taxon>
        <taxon>Dikarya</taxon>
        <taxon>Ascomycota</taxon>
        <taxon>Pezizomycotina</taxon>
        <taxon>Eurotiomycetes</taxon>
        <taxon>Eurotiomycetidae</taxon>
        <taxon>Eurotiales</taxon>
        <taxon>Trichocomaceae</taxon>
        <taxon>Talaromyces</taxon>
        <taxon>Talaromyces sect. Trachyspermi</taxon>
    </lineage>
</organism>
<dbReference type="InterPro" id="IPR036864">
    <property type="entry name" value="Zn2-C6_fun-type_DNA-bd_sf"/>
</dbReference>
<dbReference type="GO" id="GO:0005634">
    <property type="term" value="C:nucleus"/>
    <property type="evidence" value="ECO:0007669"/>
    <property type="project" value="UniProtKB-SubCell"/>
</dbReference>
<dbReference type="PROSITE" id="PS50048">
    <property type="entry name" value="ZN2_CY6_FUNGAL_2"/>
    <property type="match status" value="1"/>
</dbReference>
<dbReference type="SUPFAM" id="SSF57701">
    <property type="entry name" value="Zn2/Cys6 DNA-binding domain"/>
    <property type="match status" value="1"/>
</dbReference>
<dbReference type="SMART" id="SM00066">
    <property type="entry name" value="GAL4"/>
    <property type="match status" value="1"/>
</dbReference>
<dbReference type="GO" id="GO:0003677">
    <property type="term" value="F:DNA binding"/>
    <property type="evidence" value="ECO:0007669"/>
    <property type="project" value="UniProtKB-KW"/>
</dbReference>
<gene>
    <name evidence="7" type="ORF">UA08_08823</name>
</gene>
<keyword evidence="2" id="KW-0805">Transcription regulation</keyword>
<comment type="caution">
    <text evidence="7">The sequence shown here is derived from an EMBL/GenBank/DDBJ whole genome shotgun (WGS) entry which is preliminary data.</text>
</comment>
<dbReference type="RefSeq" id="XP_020116037.1">
    <property type="nucleotide sequence ID" value="XM_020263865.1"/>
</dbReference>
<dbReference type="PROSITE" id="PS00463">
    <property type="entry name" value="ZN2_CY6_FUNGAL_1"/>
    <property type="match status" value="1"/>
</dbReference>
<dbReference type="GO" id="GO:0000981">
    <property type="term" value="F:DNA-binding transcription factor activity, RNA polymerase II-specific"/>
    <property type="evidence" value="ECO:0007669"/>
    <property type="project" value="InterPro"/>
</dbReference>
<reference evidence="7 8" key="1">
    <citation type="submission" date="2015-06" db="EMBL/GenBank/DDBJ databases">
        <title>Talaromyces atroroseus IBT 11181 draft genome.</title>
        <authorList>
            <person name="Rasmussen K.B."/>
            <person name="Rasmussen S."/>
            <person name="Petersen B."/>
            <person name="Sicheritz-Ponten T."/>
            <person name="Mortensen U.H."/>
            <person name="Thrane U."/>
        </authorList>
    </citation>
    <scope>NUCLEOTIDE SEQUENCE [LARGE SCALE GENOMIC DNA]</scope>
    <source>
        <strain evidence="7 8">IBT 11181</strain>
    </source>
</reference>
<keyword evidence="4" id="KW-0804">Transcription</keyword>
<dbReference type="CDD" id="cd12148">
    <property type="entry name" value="fungal_TF_MHR"/>
    <property type="match status" value="1"/>
</dbReference>
<dbReference type="InterPro" id="IPR001138">
    <property type="entry name" value="Zn2Cys6_DnaBD"/>
</dbReference>
<dbReference type="GeneID" id="31008579"/>
<dbReference type="Pfam" id="PF00172">
    <property type="entry name" value="Zn_clus"/>
    <property type="match status" value="1"/>
</dbReference>
<comment type="subcellular location">
    <subcellularLocation>
        <location evidence="1">Nucleus</location>
    </subcellularLocation>
</comment>
<sequence>MGKATSLPKVERKRPVSCHFCRSRKLRCSRQPPCANCMSRGISCTLYPADTNPVETPNPRGLVQAPAANASNGELVARILRLEEIVLRHTDHAAPMHRPWQTSSLTTFAPTDGGISSKIEADILDRVSYNEDWFSPTYLWPNAGRSTSLQEPVRCVWLPLREEARKLFDKYVRDVTFIHHVIHTPTVRALLDDIYDKLAQDQPVGPGQVALLMGIFGSSSYAWTFHDMDPAMFAKFEDAHSQSTMWVRSCLDLLDHCRRCSIRSFEALQATVIIFFMLVNLEGMTLRYASMVGQAILMAREIGLHRLDHPNFATSEQAPARGTIAEEIGRRLWWYLCATDWMLSRYAGPQEGCYSIHPRHIATRKPWNVDDAELYDGMPNMDKPLSQPTEMSYFLQRIRLGEMCREHIDRMPLGNPSSDDMAHIDVMAIDAQFIKFLDEMPEFFKLEATEKANGVALNQRQQSLTTGIIVQRYILHSLLHSHRCKIHLPYIAKAQSNPRYAYCREACLEAARQTILTERLLEREAVQFVYTRFRVAGVLQAVFIAAIAFLLDMCFHNDRGQCDPRCKAELLEACSILEDARSHSPLTASLLESLNNIVQKYKLPLPQLTNLNTGTHIQSQALSNTTNAQPIRAVEDNRISMSCPGDTMPQSTDSDISSFDWDAFNEMEIDGLDWNSLLSELDLQFLAGGRPGV</sequence>
<feature type="domain" description="Zn(2)-C6 fungal-type" evidence="6">
    <location>
        <begin position="17"/>
        <end position="46"/>
    </location>
</feature>
<keyword evidence="5" id="KW-0539">Nucleus</keyword>
<evidence type="ECO:0000256" key="2">
    <source>
        <dbReference type="ARBA" id="ARBA00023015"/>
    </source>
</evidence>
<dbReference type="CDD" id="cd00067">
    <property type="entry name" value="GAL4"/>
    <property type="match status" value="1"/>
</dbReference>
<dbReference type="PANTHER" id="PTHR31001:SF90">
    <property type="entry name" value="CENTROMERE DNA-BINDING PROTEIN COMPLEX CBF3 SUBUNIT B"/>
    <property type="match status" value="1"/>
</dbReference>
<dbReference type="AlphaFoldDB" id="A0A225ALW8"/>
<dbReference type="OrthoDB" id="3014581at2759"/>
<evidence type="ECO:0000313" key="8">
    <source>
        <dbReference type="Proteomes" id="UP000214365"/>
    </source>
</evidence>
<dbReference type="Gene3D" id="4.10.240.10">
    <property type="entry name" value="Zn(2)-C6 fungal-type DNA-binding domain"/>
    <property type="match status" value="1"/>
</dbReference>
<dbReference type="InterPro" id="IPR050613">
    <property type="entry name" value="Sec_Metabolite_Reg"/>
</dbReference>
<evidence type="ECO:0000259" key="6">
    <source>
        <dbReference type="PROSITE" id="PS50048"/>
    </source>
</evidence>
<accession>A0A225ALW8</accession>
<dbReference type="GO" id="GO:0008270">
    <property type="term" value="F:zinc ion binding"/>
    <property type="evidence" value="ECO:0007669"/>
    <property type="project" value="InterPro"/>
</dbReference>
<protein>
    <recommendedName>
        <fullName evidence="6">Zn(2)-C6 fungal-type domain-containing protein</fullName>
    </recommendedName>
</protein>
<dbReference type="EMBL" id="LFMY01000017">
    <property type="protein sequence ID" value="OKL55916.1"/>
    <property type="molecule type" value="Genomic_DNA"/>
</dbReference>
<evidence type="ECO:0000256" key="5">
    <source>
        <dbReference type="ARBA" id="ARBA00023242"/>
    </source>
</evidence>
<dbReference type="Proteomes" id="UP000214365">
    <property type="component" value="Unassembled WGS sequence"/>
</dbReference>
<dbReference type="STRING" id="1441469.A0A225ALW8"/>
<evidence type="ECO:0000313" key="7">
    <source>
        <dbReference type="EMBL" id="OKL55916.1"/>
    </source>
</evidence>
<evidence type="ECO:0000256" key="1">
    <source>
        <dbReference type="ARBA" id="ARBA00004123"/>
    </source>
</evidence>
<evidence type="ECO:0000256" key="4">
    <source>
        <dbReference type="ARBA" id="ARBA00023163"/>
    </source>
</evidence>
<keyword evidence="8" id="KW-1185">Reference proteome</keyword>
<name>A0A225ALW8_TALAT</name>
<dbReference type="PANTHER" id="PTHR31001">
    <property type="entry name" value="UNCHARACTERIZED TRANSCRIPTIONAL REGULATORY PROTEIN"/>
    <property type="match status" value="1"/>
</dbReference>
<keyword evidence="3" id="KW-0238">DNA-binding</keyword>